<evidence type="ECO:0000313" key="4">
    <source>
        <dbReference type="WBParaSite" id="PgR002_g074_t01"/>
    </source>
</evidence>
<keyword evidence="2" id="KW-0472">Membrane</keyword>
<keyword evidence="2" id="KW-1133">Transmembrane helix</keyword>
<dbReference type="WBParaSite" id="PgR002_g074_t01">
    <property type="protein sequence ID" value="PgR002_g074_t01"/>
    <property type="gene ID" value="PgR002_g074"/>
</dbReference>
<dbReference type="AlphaFoldDB" id="A0A915AAM8"/>
<feature type="region of interest" description="Disordered" evidence="1">
    <location>
        <begin position="277"/>
        <end position="330"/>
    </location>
</feature>
<evidence type="ECO:0000313" key="3">
    <source>
        <dbReference type="Proteomes" id="UP000887569"/>
    </source>
</evidence>
<feature type="compositionally biased region" description="Basic and acidic residues" evidence="1">
    <location>
        <begin position="319"/>
        <end position="330"/>
    </location>
</feature>
<keyword evidence="2" id="KW-0812">Transmembrane</keyword>
<organism evidence="3 4">
    <name type="scientific">Parascaris univalens</name>
    <name type="common">Nematode worm</name>
    <dbReference type="NCBI Taxonomy" id="6257"/>
    <lineage>
        <taxon>Eukaryota</taxon>
        <taxon>Metazoa</taxon>
        <taxon>Ecdysozoa</taxon>
        <taxon>Nematoda</taxon>
        <taxon>Chromadorea</taxon>
        <taxon>Rhabditida</taxon>
        <taxon>Spirurina</taxon>
        <taxon>Ascaridomorpha</taxon>
        <taxon>Ascaridoidea</taxon>
        <taxon>Ascarididae</taxon>
        <taxon>Parascaris</taxon>
    </lineage>
</organism>
<sequence>DLLLTEKLRNSRQWLEKVSSWRYFIVMSRQWTAGLFGSAVIVIRVVAVMFVSIYAIVICRKRRTNDFIPTTTMSADAVSPIPSLRGTAVVAASTQDQHLRQTTKNERDSLNFIRAAQKLLANEEIVASEPNEVKAEKTITVTYRATEEDDDSDKSAKTESYAITGFLPGGASWNSLTNQSQKLVRSKRTAGRTSTGTKGIIESLEERTQKSDLKVPKAEVANTNQDATVDGMLMTTAKNNALKLSEDKTPAAVPPEPPESEDCQRAMLMRWFGAPACSATPKAKRKEETSPHDDDTQRSHVAFSNRKQKKKTRTSVVNRDSKFESLRITF</sequence>
<dbReference type="Proteomes" id="UP000887569">
    <property type="component" value="Unplaced"/>
</dbReference>
<accession>A0A915AAM8</accession>
<reference evidence="4" key="1">
    <citation type="submission" date="2022-11" db="UniProtKB">
        <authorList>
            <consortium name="WormBaseParasite"/>
        </authorList>
    </citation>
    <scope>IDENTIFICATION</scope>
</reference>
<feature type="transmembrane region" description="Helical" evidence="2">
    <location>
        <begin position="31"/>
        <end position="57"/>
    </location>
</feature>
<evidence type="ECO:0000256" key="1">
    <source>
        <dbReference type="SAM" id="MobiDB-lite"/>
    </source>
</evidence>
<proteinExistence type="predicted"/>
<protein>
    <submittedName>
        <fullName evidence="4">Uncharacterized protein</fullName>
    </submittedName>
</protein>
<evidence type="ECO:0000256" key="2">
    <source>
        <dbReference type="SAM" id="Phobius"/>
    </source>
</evidence>
<feature type="compositionally biased region" description="Basic and acidic residues" evidence="1">
    <location>
        <begin position="285"/>
        <end position="298"/>
    </location>
</feature>
<keyword evidence="3" id="KW-1185">Reference proteome</keyword>
<name>A0A915AAM8_PARUN</name>